<feature type="transmembrane region" description="Helical" evidence="1">
    <location>
        <begin position="388"/>
        <end position="413"/>
    </location>
</feature>
<proteinExistence type="predicted"/>
<keyword evidence="1" id="KW-0812">Transmembrane</keyword>
<keyword evidence="2" id="KW-1185">Reference proteome</keyword>
<keyword evidence="1" id="KW-0472">Membrane</keyword>
<organism evidence="2 3">
    <name type="scientific">Camelina sativa</name>
    <name type="common">False flax</name>
    <name type="synonym">Myagrum sativum</name>
    <dbReference type="NCBI Taxonomy" id="90675"/>
    <lineage>
        <taxon>Eukaryota</taxon>
        <taxon>Viridiplantae</taxon>
        <taxon>Streptophyta</taxon>
        <taxon>Embryophyta</taxon>
        <taxon>Tracheophyta</taxon>
        <taxon>Spermatophyta</taxon>
        <taxon>Magnoliopsida</taxon>
        <taxon>eudicotyledons</taxon>
        <taxon>Gunneridae</taxon>
        <taxon>Pentapetalae</taxon>
        <taxon>rosids</taxon>
        <taxon>malvids</taxon>
        <taxon>Brassicales</taxon>
        <taxon>Brassicaceae</taxon>
        <taxon>Camelineae</taxon>
        <taxon>Camelina</taxon>
    </lineage>
</organism>
<sequence length="414" mass="47722">MDQNEGADALVDSIKAKLDSLSSLSTHCCIYKVPNKLRRLNPDAYTPRLVSFGPLHRGKEELQAMEEHKYRYFQSFILRTDSTLEELVRVARTWEQKARSCYAEDVKLNSDEFVEMLVVDGSFLVELLLRSYYPQLRCEKDSIFGNSMMITDVCRDLILIENQLPFFVVKELFLLLFVYYQQGTPSILKLAQRHFSCFLSNIDDEMLTLEPKHFVDLLRSCYLPLVPTRLKETTLKVENAPEATELHSAGVNFKPAETSCLLDISFADGVLKIPTIFIDDLTESLYRNIIAFEQCHCSDKNFLHYIRLLGCFIKSPTDANLLIRSGIIVNNLGNAEDVSKLFHSIYKEVIFGRRFYFQTISENLQAYCNTPWNRWKAILRRDYFHNPWSVVSVLAAILLIFLTFIPAVCSILAL</sequence>
<name>A0ABM0UWQ7_CAMSA</name>
<dbReference type="PANTHER" id="PTHR31170:SF25">
    <property type="entry name" value="BNAA09G04570D PROTEIN"/>
    <property type="match status" value="1"/>
</dbReference>
<dbReference type="InterPro" id="IPR004158">
    <property type="entry name" value="DUF247_pln"/>
</dbReference>
<gene>
    <name evidence="3" type="primary">LOC104730080</name>
</gene>
<reference evidence="2" key="1">
    <citation type="journal article" date="2014" name="Nat. Commun.">
        <title>The emerging biofuel crop Camelina sativa retains a highly undifferentiated hexaploid genome structure.</title>
        <authorList>
            <person name="Kagale S."/>
            <person name="Koh C."/>
            <person name="Nixon J."/>
            <person name="Bollina V."/>
            <person name="Clarke W.E."/>
            <person name="Tuteja R."/>
            <person name="Spillane C."/>
            <person name="Robinson S.J."/>
            <person name="Links M.G."/>
            <person name="Clarke C."/>
            <person name="Higgins E.E."/>
            <person name="Huebert T."/>
            <person name="Sharpe A.G."/>
            <person name="Parkin I.A."/>
        </authorList>
    </citation>
    <scope>NUCLEOTIDE SEQUENCE [LARGE SCALE GENOMIC DNA]</scope>
    <source>
        <strain evidence="2">cv. DH55</strain>
    </source>
</reference>
<protein>
    <submittedName>
        <fullName evidence="3">UPF0481 protein At3g47200-like isoform X1</fullName>
    </submittedName>
</protein>
<reference evidence="3" key="2">
    <citation type="submission" date="2025-08" db="UniProtKB">
        <authorList>
            <consortium name="RefSeq"/>
        </authorList>
    </citation>
    <scope>IDENTIFICATION</scope>
    <source>
        <tissue evidence="3">Leaf</tissue>
    </source>
</reference>
<evidence type="ECO:0000256" key="1">
    <source>
        <dbReference type="SAM" id="Phobius"/>
    </source>
</evidence>
<accession>A0ABM0UWQ7</accession>
<evidence type="ECO:0000313" key="3">
    <source>
        <dbReference type="RefSeq" id="XP_010447464.1"/>
    </source>
</evidence>
<dbReference type="RefSeq" id="XP_010447464.1">
    <property type="nucleotide sequence ID" value="XM_010449162.2"/>
</dbReference>
<dbReference type="PANTHER" id="PTHR31170">
    <property type="entry name" value="BNAC04G53230D PROTEIN"/>
    <property type="match status" value="1"/>
</dbReference>
<dbReference type="GeneID" id="104730080"/>
<keyword evidence="1" id="KW-1133">Transmembrane helix</keyword>
<dbReference type="Proteomes" id="UP000694864">
    <property type="component" value="Chromosome 12"/>
</dbReference>
<evidence type="ECO:0000313" key="2">
    <source>
        <dbReference type="Proteomes" id="UP000694864"/>
    </source>
</evidence>
<dbReference type="Pfam" id="PF03140">
    <property type="entry name" value="DUF247"/>
    <property type="match status" value="1"/>
</dbReference>